<organism evidence="1 2">
    <name type="scientific">Pluteus cervinus</name>
    <dbReference type="NCBI Taxonomy" id="181527"/>
    <lineage>
        <taxon>Eukaryota</taxon>
        <taxon>Fungi</taxon>
        <taxon>Dikarya</taxon>
        <taxon>Basidiomycota</taxon>
        <taxon>Agaricomycotina</taxon>
        <taxon>Agaricomycetes</taxon>
        <taxon>Agaricomycetidae</taxon>
        <taxon>Agaricales</taxon>
        <taxon>Pluteineae</taxon>
        <taxon>Pluteaceae</taxon>
        <taxon>Pluteus</taxon>
    </lineage>
</organism>
<dbReference type="Proteomes" id="UP000308600">
    <property type="component" value="Unassembled WGS sequence"/>
</dbReference>
<protein>
    <submittedName>
        <fullName evidence="1">Uncharacterized protein</fullName>
    </submittedName>
</protein>
<reference evidence="1 2" key="1">
    <citation type="journal article" date="2019" name="Nat. Ecol. Evol.">
        <title>Megaphylogeny resolves global patterns of mushroom evolution.</title>
        <authorList>
            <person name="Varga T."/>
            <person name="Krizsan K."/>
            <person name="Foldi C."/>
            <person name="Dima B."/>
            <person name="Sanchez-Garcia M."/>
            <person name="Sanchez-Ramirez S."/>
            <person name="Szollosi G.J."/>
            <person name="Szarkandi J.G."/>
            <person name="Papp V."/>
            <person name="Albert L."/>
            <person name="Andreopoulos W."/>
            <person name="Angelini C."/>
            <person name="Antonin V."/>
            <person name="Barry K.W."/>
            <person name="Bougher N.L."/>
            <person name="Buchanan P."/>
            <person name="Buyck B."/>
            <person name="Bense V."/>
            <person name="Catcheside P."/>
            <person name="Chovatia M."/>
            <person name="Cooper J."/>
            <person name="Damon W."/>
            <person name="Desjardin D."/>
            <person name="Finy P."/>
            <person name="Geml J."/>
            <person name="Haridas S."/>
            <person name="Hughes K."/>
            <person name="Justo A."/>
            <person name="Karasinski D."/>
            <person name="Kautmanova I."/>
            <person name="Kiss B."/>
            <person name="Kocsube S."/>
            <person name="Kotiranta H."/>
            <person name="LaButti K.M."/>
            <person name="Lechner B.E."/>
            <person name="Liimatainen K."/>
            <person name="Lipzen A."/>
            <person name="Lukacs Z."/>
            <person name="Mihaltcheva S."/>
            <person name="Morgado L.N."/>
            <person name="Niskanen T."/>
            <person name="Noordeloos M.E."/>
            <person name="Ohm R.A."/>
            <person name="Ortiz-Santana B."/>
            <person name="Ovrebo C."/>
            <person name="Racz N."/>
            <person name="Riley R."/>
            <person name="Savchenko A."/>
            <person name="Shiryaev A."/>
            <person name="Soop K."/>
            <person name="Spirin V."/>
            <person name="Szebenyi C."/>
            <person name="Tomsovsky M."/>
            <person name="Tulloss R.E."/>
            <person name="Uehling J."/>
            <person name="Grigoriev I.V."/>
            <person name="Vagvolgyi C."/>
            <person name="Papp T."/>
            <person name="Martin F.M."/>
            <person name="Miettinen O."/>
            <person name="Hibbett D.S."/>
            <person name="Nagy L.G."/>
        </authorList>
    </citation>
    <scope>NUCLEOTIDE SEQUENCE [LARGE SCALE GENOMIC DNA]</scope>
    <source>
        <strain evidence="1 2">NL-1719</strain>
    </source>
</reference>
<name>A0ACD3B622_9AGAR</name>
<proteinExistence type="predicted"/>
<sequence>MTSAPKNPVDVPPYQFQQLISSVADDFSAGFGDGRLPIHVRCVQALDSEIYVGCANGELLRFALQADDPDKLASYSLLARQTVPDEKAVDEIVLIPSISRALVLSDKQLHFYSLPALRPVSIKPVRHALTLAVDYQHLQRPPPNLSNSHNGALPVEFCVIKRSSIVMYALTEQQLFYRKEMPFPQSATLARRSGYALCIADKENYNIVDLEAASAFPILPLSQAADQSLVIQPSITVISDNEFLILSWTGASTLGVFINGNGEPIRGTLEWPSYPESVSLDYPYVTALLPNNTIEIHSIETQAIVQVIGAPAASPRNSTDEEKLDSQRLQLVASTGGYLVPTNQGSSRMRLTKVPLQRNS</sequence>
<gene>
    <name evidence="1" type="ORF">BDN72DRAFT_834644</name>
</gene>
<evidence type="ECO:0000313" key="2">
    <source>
        <dbReference type="Proteomes" id="UP000308600"/>
    </source>
</evidence>
<accession>A0ACD3B622</accession>
<evidence type="ECO:0000313" key="1">
    <source>
        <dbReference type="EMBL" id="TFK73513.1"/>
    </source>
</evidence>
<dbReference type="EMBL" id="ML208275">
    <property type="protein sequence ID" value="TFK73513.1"/>
    <property type="molecule type" value="Genomic_DNA"/>
</dbReference>
<keyword evidence="2" id="KW-1185">Reference proteome</keyword>